<proteinExistence type="predicted"/>
<accession>A0A8A7KGR8</accession>
<evidence type="ECO:0000313" key="2">
    <source>
        <dbReference type="Proteomes" id="UP000665020"/>
    </source>
</evidence>
<dbReference type="InterPro" id="IPR021377">
    <property type="entry name" value="DUF3006"/>
</dbReference>
<dbReference type="RefSeq" id="WP_230867331.1">
    <property type="nucleotide sequence ID" value="NZ_CP046640.1"/>
</dbReference>
<evidence type="ECO:0000313" key="1">
    <source>
        <dbReference type="EMBL" id="QTL98928.1"/>
    </source>
</evidence>
<organism evidence="1 2">
    <name type="scientific">Iocasia fonsfrigidae</name>
    <dbReference type="NCBI Taxonomy" id="2682810"/>
    <lineage>
        <taxon>Bacteria</taxon>
        <taxon>Bacillati</taxon>
        <taxon>Bacillota</taxon>
        <taxon>Clostridia</taxon>
        <taxon>Halanaerobiales</taxon>
        <taxon>Halanaerobiaceae</taxon>
        <taxon>Iocasia</taxon>
    </lineage>
</organism>
<dbReference type="AlphaFoldDB" id="A0A8A7KGR8"/>
<protein>
    <submittedName>
        <fullName evidence="1">DUF3006 family protein</fullName>
    </submittedName>
</protein>
<dbReference type="EMBL" id="CP046640">
    <property type="protein sequence ID" value="QTL98928.1"/>
    <property type="molecule type" value="Genomic_DNA"/>
</dbReference>
<sequence>MLIIDRFEADKAVIEFSKGDDIVIFDIPRLALPVDVGEGDILSIEINKDASQNRKKEMQKFSDGLFE</sequence>
<reference evidence="1" key="1">
    <citation type="submission" date="2019-12" db="EMBL/GenBank/DDBJ databases">
        <authorList>
            <person name="zhang j."/>
            <person name="sun C.M."/>
        </authorList>
    </citation>
    <scope>NUCLEOTIDE SEQUENCE</scope>
    <source>
        <strain evidence="1">NS-1</strain>
    </source>
</reference>
<gene>
    <name evidence="1" type="ORF">GM661_13640</name>
</gene>
<dbReference type="Proteomes" id="UP000665020">
    <property type="component" value="Chromosome"/>
</dbReference>
<name>A0A8A7KGR8_9FIRM</name>
<dbReference type="KEGG" id="ifn:GM661_13640"/>
<keyword evidence="2" id="KW-1185">Reference proteome</keyword>
<dbReference type="Gene3D" id="6.20.120.50">
    <property type="match status" value="1"/>
</dbReference>
<dbReference type="Pfam" id="PF11213">
    <property type="entry name" value="DUF3006"/>
    <property type="match status" value="1"/>
</dbReference>